<gene>
    <name evidence="1" type="ORF">GS8_643</name>
</gene>
<accession>A0ABQ7HJN6</accession>
<comment type="caution">
    <text evidence="1">The sequence shown here is derived from an EMBL/GenBank/DDBJ whole genome shotgun (WGS) entry which is preliminary data.</text>
</comment>
<keyword evidence="2" id="KW-1185">Reference proteome</keyword>
<dbReference type="InterPro" id="IPR014794">
    <property type="entry name" value="DUF1779"/>
</dbReference>
<sequence length="333" mass="38326">MPPTRSFWPQQAMRSAARGRRIFHMAPLICMGGRVFFGRVDDPSTLFLCMKTISKIAGCRFFGRMFPVLVATITSKERKGTKMRKNRMKWLLALMLASLFFAAWQYRTEGAQGDEWSKPMETMTHTLAQHGASLGRWVIYTREYARDIQNDADFFKKMAELKQTYRSFHWSFAKSGHWQKAIGKNEHAFFQEQIQLVMTVTNGTPQTYILYEATGPKWSRIGWKEAARQIQMKTNGLFVNDPTFYACIEGEFNGNMKGGLFDQASRLVRNFQAKPVEWLREESFVSLSAYTGQWKNVLPAAKQQPINLQLALRERLGGKTRVVVGTPIITIEY</sequence>
<dbReference type="Gene3D" id="3.30.360.40">
    <property type="entry name" value="YwmB-like"/>
    <property type="match status" value="1"/>
</dbReference>
<reference evidence="1 2" key="1">
    <citation type="submission" date="2016-03" db="EMBL/GenBank/DDBJ databases">
        <title>Spore heat resistance.</title>
        <authorList>
            <person name="Boekhorst J."/>
            <person name="Berendsen E.M."/>
            <person name="Wells-Bennik M.H."/>
            <person name="Kuipers O.P."/>
        </authorList>
    </citation>
    <scope>NUCLEOTIDE SEQUENCE [LARGE SCALE GENOMIC DNA]</scope>
    <source>
        <strain evidence="1 2">GS8</strain>
    </source>
</reference>
<evidence type="ECO:0008006" key="3">
    <source>
        <dbReference type="Google" id="ProtNLM"/>
    </source>
</evidence>
<dbReference type="EMBL" id="LUCS01000009">
    <property type="protein sequence ID" value="KAF6512344.1"/>
    <property type="molecule type" value="Genomic_DNA"/>
</dbReference>
<evidence type="ECO:0000313" key="1">
    <source>
        <dbReference type="EMBL" id="KAF6512344.1"/>
    </source>
</evidence>
<dbReference type="SUPFAM" id="SSF143842">
    <property type="entry name" value="YwmB-like"/>
    <property type="match status" value="1"/>
</dbReference>
<organism evidence="1 2">
    <name type="scientific">Geobacillus stearothermophilus</name>
    <name type="common">Bacillus stearothermophilus</name>
    <dbReference type="NCBI Taxonomy" id="1422"/>
    <lineage>
        <taxon>Bacteria</taxon>
        <taxon>Bacillati</taxon>
        <taxon>Bacillota</taxon>
        <taxon>Bacilli</taxon>
        <taxon>Bacillales</taxon>
        <taxon>Anoxybacillaceae</taxon>
        <taxon>Geobacillus</taxon>
    </lineage>
</organism>
<dbReference type="InterPro" id="IPR036209">
    <property type="entry name" value="YwmB-like_sf"/>
</dbReference>
<dbReference type="Pfam" id="PF08680">
    <property type="entry name" value="DUF1779"/>
    <property type="match status" value="1"/>
</dbReference>
<dbReference type="Gene3D" id="3.30.2030.10">
    <property type="entry name" value="YwmB-like"/>
    <property type="match status" value="1"/>
</dbReference>
<proteinExistence type="predicted"/>
<dbReference type="Proteomes" id="UP000773850">
    <property type="component" value="Unassembled WGS sequence"/>
</dbReference>
<protein>
    <recommendedName>
        <fullName evidence="3">TATA-box binding protein</fullName>
    </recommendedName>
</protein>
<name>A0ABQ7HJN6_GEOSE</name>
<evidence type="ECO:0000313" key="2">
    <source>
        <dbReference type="Proteomes" id="UP000773850"/>
    </source>
</evidence>